<feature type="transmembrane region" description="Helical" evidence="11">
    <location>
        <begin position="339"/>
        <end position="359"/>
    </location>
</feature>
<evidence type="ECO:0000256" key="8">
    <source>
        <dbReference type="ARBA" id="ARBA00022989"/>
    </source>
</evidence>
<feature type="transmembrane region" description="Helical" evidence="11">
    <location>
        <begin position="237"/>
        <end position="258"/>
    </location>
</feature>
<comment type="subcellular location">
    <subcellularLocation>
        <location evidence="1">Membrane</location>
        <topology evidence="1">Multi-pass membrane protein</topology>
    </subcellularLocation>
</comment>
<evidence type="ECO:0000256" key="9">
    <source>
        <dbReference type="ARBA" id="ARBA00023136"/>
    </source>
</evidence>
<feature type="transmembrane region" description="Helical" evidence="11">
    <location>
        <begin position="27"/>
        <end position="48"/>
    </location>
</feature>
<dbReference type="CDD" id="cd17313">
    <property type="entry name" value="MFS_SLC45_SUC"/>
    <property type="match status" value="1"/>
</dbReference>
<feature type="transmembrane region" description="Helical" evidence="11">
    <location>
        <begin position="422"/>
        <end position="445"/>
    </location>
</feature>
<keyword evidence="8 11" id="KW-1133">Transmembrane helix</keyword>
<dbReference type="PANTHER" id="PTHR19432:SF90">
    <property type="entry name" value="SUCROSE TRANSPORT PROTEIN SUC4"/>
    <property type="match status" value="1"/>
</dbReference>
<evidence type="ECO:0000256" key="7">
    <source>
        <dbReference type="ARBA" id="ARBA00022847"/>
    </source>
</evidence>
<protein>
    <recommendedName>
        <fullName evidence="14">Sucrose transporter</fullName>
    </recommendedName>
</protein>
<comment type="similarity">
    <text evidence="3">Belongs to the glycoside-pentoside-hexuronide (GPH) cation symporter transporter (TC 2.A.2.4) family.</text>
</comment>
<feature type="transmembrane region" description="Helical" evidence="11">
    <location>
        <begin position="505"/>
        <end position="525"/>
    </location>
</feature>
<evidence type="ECO:0000256" key="3">
    <source>
        <dbReference type="ARBA" id="ARBA00007134"/>
    </source>
</evidence>
<feature type="transmembrane region" description="Helical" evidence="11">
    <location>
        <begin position="194"/>
        <end position="217"/>
    </location>
</feature>
<dbReference type="InterPro" id="IPR036259">
    <property type="entry name" value="MFS_trans_sf"/>
</dbReference>
<accession>A0ABP0VXX1</accession>
<evidence type="ECO:0000313" key="12">
    <source>
        <dbReference type="EMBL" id="CAK9258583.1"/>
    </source>
</evidence>
<feature type="transmembrane region" description="Helical" evidence="11">
    <location>
        <begin position="395"/>
        <end position="415"/>
    </location>
</feature>
<evidence type="ECO:0000256" key="5">
    <source>
        <dbReference type="ARBA" id="ARBA00022597"/>
    </source>
</evidence>
<feature type="transmembrane region" description="Helical" evidence="11">
    <location>
        <begin position="465"/>
        <end position="484"/>
    </location>
</feature>
<feature type="compositionally biased region" description="Acidic residues" evidence="10">
    <location>
        <begin position="302"/>
        <end position="319"/>
    </location>
</feature>
<feature type="region of interest" description="Disordered" evidence="10">
    <location>
        <begin position="1"/>
        <end position="24"/>
    </location>
</feature>
<evidence type="ECO:0008006" key="14">
    <source>
        <dbReference type="Google" id="ProtNLM"/>
    </source>
</evidence>
<sequence length="581" mass="62002">MREENNAVAATSSSSRKSSNNKGKNRVPISALIQVASVAAGVQFGWALQLSLLTPYVQELGIPHAWASLIWLCGPISGLFVQPVVGHYSDGCTSKYGRRRPFIVAGATAIVLGILVIGFSADLGFLLGDDSSTTQQMQEEGVAPVPRRRPRAIVVFVLGFWILDLANNVLQGPCRALLADFSGKDQKRTRRANAFYSLFMALGNILGYATGAYAGWWRVFPFTVTTACDVACANLKSAFFLGILVLAFTTFLSVTAASEIPYIPVQRRYSSGKLPAFTPLLADRQADPEAAGKKSKGSPSATEEDGKEEEEDEEEELEVEREAMLSELLGALRDLPRSMWCILLVTALTWVAWFPFLLFDTDWMGREVYMGEPSSSSSDPVSSKRYYDGVHMGSLGLMLNSLVLGLFSLCIDYVCRKLGSKFVWGSGNLIMVACLVATALITAAAKRTAGTAAETEDPPHSLVTFAALGIFALLGVPLAVTYSVPYSLTATFTEKVGGGQGLSMGVLNLSVVLPQIVVSLGAGSWDQLFGGGNLPAFLLGAVAALCGGVAALVILPRPPPDPSTSSNRPVLLLGHNSFPIP</sequence>
<feature type="transmembrane region" description="Helical" evidence="11">
    <location>
        <begin position="60"/>
        <end position="81"/>
    </location>
</feature>
<comment type="pathway">
    <text evidence="2">Glycan biosynthesis; sucrose metabolism.</text>
</comment>
<feature type="transmembrane region" description="Helical" evidence="11">
    <location>
        <begin position="152"/>
        <end position="170"/>
    </location>
</feature>
<keyword evidence="5" id="KW-0762">Sugar transport</keyword>
<evidence type="ECO:0000313" key="13">
    <source>
        <dbReference type="Proteomes" id="UP001497444"/>
    </source>
</evidence>
<feature type="transmembrane region" description="Helical" evidence="11">
    <location>
        <begin position="102"/>
        <end position="121"/>
    </location>
</feature>
<keyword evidence="7" id="KW-0769">Symport</keyword>
<reference evidence="12" key="1">
    <citation type="submission" date="2024-02" db="EMBL/GenBank/DDBJ databases">
        <authorList>
            <consortium name="ELIXIR-Norway"/>
            <consortium name="Elixir Norway"/>
        </authorList>
    </citation>
    <scope>NUCLEOTIDE SEQUENCE</scope>
</reference>
<keyword evidence="13" id="KW-1185">Reference proteome</keyword>
<dbReference type="Proteomes" id="UP001497444">
    <property type="component" value="Chromosome 11"/>
</dbReference>
<feature type="region of interest" description="Disordered" evidence="10">
    <location>
        <begin position="286"/>
        <end position="319"/>
    </location>
</feature>
<dbReference type="Gene3D" id="1.20.1250.20">
    <property type="entry name" value="MFS general substrate transporter like domains"/>
    <property type="match status" value="1"/>
</dbReference>
<gene>
    <name evidence="12" type="ORF">CSSPJE1EN1_LOCUS4061</name>
</gene>
<name>A0ABP0VXX1_9BRYO</name>
<organism evidence="12 13">
    <name type="scientific">Sphagnum jensenii</name>
    <dbReference type="NCBI Taxonomy" id="128206"/>
    <lineage>
        <taxon>Eukaryota</taxon>
        <taxon>Viridiplantae</taxon>
        <taxon>Streptophyta</taxon>
        <taxon>Embryophyta</taxon>
        <taxon>Bryophyta</taxon>
        <taxon>Sphagnophytina</taxon>
        <taxon>Sphagnopsida</taxon>
        <taxon>Sphagnales</taxon>
        <taxon>Sphagnaceae</taxon>
        <taxon>Sphagnum</taxon>
    </lineage>
</organism>
<dbReference type="SUPFAM" id="SSF103473">
    <property type="entry name" value="MFS general substrate transporter"/>
    <property type="match status" value="1"/>
</dbReference>
<evidence type="ECO:0000256" key="4">
    <source>
        <dbReference type="ARBA" id="ARBA00022448"/>
    </source>
</evidence>
<evidence type="ECO:0000256" key="2">
    <source>
        <dbReference type="ARBA" id="ARBA00004914"/>
    </source>
</evidence>
<feature type="transmembrane region" description="Helical" evidence="11">
    <location>
        <begin position="537"/>
        <end position="555"/>
    </location>
</feature>
<keyword evidence="9 11" id="KW-0472">Membrane</keyword>
<dbReference type="PANTHER" id="PTHR19432">
    <property type="entry name" value="SUGAR TRANSPORTER"/>
    <property type="match status" value="1"/>
</dbReference>
<dbReference type="EMBL" id="OZ020106">
    <property type="protein sequence ID" value="CAK9258583.1"/>
    <property type="molecule type" value="Genomic_DNA"/>
</dbReference>
<feature type="compositionally biased region" description="Low complexity" evidence="10">
    <location>
        <begin position="12"/>
        <end position="22"/>
    </location>
</feature>
<keyword evidence="6 11" id="KW-0812">Transmembrane</keyword>
<evidence type="ECO:0000256" key="11">
    <source>
        <dbReference type="SAM" id="Phobius"/>
    </source>
</evidence>
<evidence type="ECO:0000256" key="10">
    <source>
        <dbReference type="SAM" id="MobiDB-lite"/>
    </source>
</evidence>
<evidence type="ECO:0000256" key="1">
    <source>
        <dbReference type="ARBA" id="ARBA00004141"/>
    </source>
</evidence>
<evidence type="ECO:0000256" key="6">
    <source>
        <dbReference type="ARBA" id="ARBA00022692"/>
    </source>
</evidence>
<keyword evidence="4" id="KW-0813">Transport</keyword>
<dbReference type="Pfam" id="PF13347">
    <property type="entry name" value="MFS_2"/>
    <property type="match status" value="1"/>
</dbReference>
<proteinExistence type="inferred from homology"/>